<feature type="domain" description="DH" evidence="1">
    <location>
        <begin position="28"/>
        <end position="84"/>
    </location>
</feature>
<name>A0A401TTL0_CHIPU</name>
<dbReference type="GO" id="GO:0005085">
    <property type="term" value="F:guanyl-nucleotide exchange factor activity"/>
    <property type="evidence" value="ECO:0007669"/>
    <property type="project" value="InterPro"/>
</dbReference>
<dbReference type="STRING" id="137246.A0A401TTL0"/>
<protein>
    <recommendedName>
        <fullName evidence="1">DH domain-containing protein</fullName>
    </recommendedName>
</protein>
<organism evidence="2 3">
    <name type="scientific">Chiloscyllium punctatum</name>
    <name type="common">Brownbanded bambooshark</name>
    <name type="synonym">Hemiscyllium punctatum</name>
    <dbReference type="NCBI Taxonomy" id="137246"/>
    <lineage>
        <taxon>Eukaryota</taxon>
        <taxon>Metazoa</taxon>
        <taxon>Chordata</taxon>
        <taxon>Craniata</taxon>
        <taxon>Vertebrata</taxon>
        <taxon>Chondrichthyes</taxon>
        <taxon>Elasmobranchii</taxon>
        <taxon>Galeomorphii</taxon>
        <taxon>Galeoidea</taxon>
        <taxon>Orectolobiformes</taxon>
        <taxon>Hemiscylliidae</taxon>
        <taxon>Chiloscyllium</taxon>
    </lineage>
</organism>
<keyword evidence="3" id="KW-1185">Reference proteome</keyword>
<dbReference type="InterPro" id="IPR000219">
    <property type="entry name" value="DH_dom"/>
</dbReference>
<comment type="caution">
    <text evidence="2">The sequence shown here is derived from an EMBL/GenBank/DDBJ whole genome shotgun (WGS) entry which is preliminary data.</text>
</comment>
<gene>
    <name evidence="2" type="ORF">chiPu_0030192</name>
</gene>
<dbReference type="Proteomes" id="UP000287033">
    <property type="component" value="Unassembled WGS sequence"/>
</dbReference>
<dbReference type="InterPro" id="IPR052231">
    <property type="entry name" value="Rho_GEF_signaling-related"/>
</dbReference>
<dbReference type="AlphaFoldDB" id="A0A401TTL0"/>
<reference evidence="2 3" key="1">
    <citation type="journal article" date="2018" name="Nat. Ecol. Evol.">
        <title>Shark genomes provide insights into elasmobranch evolution and the origin of vertebrates.</title>
        <authorList>
            <person name="Hara Y"/>
            <person name="Yamaguchi K"/>
            <person name="Onimaru K"/>
            <person name="Kadota M"/>
            <person name="Koyanagi M"/>
            <person name="Keeley SD"/>
            <person name="Tatsumi K"/>
            <person name="Tanaka K"/>
            <person name="Motone F"/>
            <person name="Kageyama Y"/>
            <person name="Nozu R"/>
            <person name="Adachi N"/>
            <person name="Nishimura O"/>
            <person name="Nakagawa R"/>
            <person name="Tanegashima C"/>
            <person name="Kiyatake I"/>
            <person name="Matsumoto R"/>
            <person name="Murakumo K"/>
            <person name="Nishida K"/>
            <person name="Terakita A"/>
            <person name="Kuratani S"/>
            <person name="Sato K"/>
            <person name="Hyodo S Kuraku.S."/>
        </authorList>
    </citation>
    <scope>NUCLEOTIDE SEQUENCE [LARGE SCALE GENOMIC DNA]</scope>
</reference>
<dbReference type="PANTHER" id="PTHR45845">
    <property type="entry name" value="RHO GUANINE NUCLEOTIDE EXCHANGE FACTOR-RELATED"/>
    <property type="match status" value="1"/>
</dbReference>
<dbReference type="Pfam" id="PF00621">
    <property type="entry name" value="RhoGEF"/>
    <property type="match status" value="1"/>
</dbReference>
<feature type="non-terminal residue" evidence="2">
    <location>
        <position position="94"/>
    </location>
</feature>
<evidence type="ECO:0000313" key="3">
    <source>
        <dbReference type="Proteomes" id="UP000287033"/>
    </source>
</evidence>
<accession>A0A401TTL0</accession>
<proteinExistence type="predicted"/>
<dbReference type="PROSITE" id="PS50010">
    <property type="entry name" value="DH_2"/>
    <property type="match status" value="1"/>
</dbReference>
<dbReference type="PANTHER" id="PTHR45845:SF2">
    <property type="entry name" value="RIKEN CDNA D630003M21 GENE"/>
    <property type="match status" value="1"/>
</dbReference>
<dbReference type="SUPFAM" id="SSF48065">
    <property type="entry name" value="DBL homology domain (DH-domain)"/>
    <property type="match status" value="1"/>
</dbReference>
<sequence length="94" mass="10673">MVGGPNRRIACIGKAIPLFRKQLSLGDRTDLGSYLDKPIQRMTSYSLLLQELMGECSTENTQERRNLRAAMEMVQFQLQHGNDLLAMDAIRECD</sequence>
<dbReference type="OrthoDB" id="6152532at2759"/>
<dbReference type="Gene3D" id="1.20.900.10">
    <property type="entry name" value="Dbl homology (DH) domain"/>
    <property type="match status" value="1"/>
</dbReference>
<dbReference type="EMBL" id="BEZZ01176877">
    <property type="protein sequence ID" value="GCC45958.1"/>
    <property type="molecule type" value="Genomic_DNA"/>
</dbReference>
<evidence type="ECO:0000259" key="1">
    <source>
        <dbReference type="PROSITE" id="PS50010"/>
    </source>
</evidence>
<dbReference type="InterPro" id="IPR035899">
    <property type="entry name" value="DBL_dom_sf"/>
</dbReference>
<evidence type="ECO:0000313" key="2">
    <source>
        <dbReference type="EMBL" id="GCC45958.1"/>
    </source>
</evidence>